<dbReference type="GO" id="GO:0043138">
    <property type="term" value="F:3'-5' DNA helicase activity"/>
    <property type="evidence" value="ECO:0007669"/>
    <property type="project" value="TreeGrafter"/>
</dbReference>
<dbReference type="Gene3D" id="3.40.50.300">
    <property type="entry name" value="P-loop containing nucleotide triphosphate hydrolases"/>
    <property type="match status" value="2"/>
</dbReference>
<dbReference type="HOGENOM" id="CLU_342220_0_0_11"/>
<dbReference type="InterPro" id="IPR000212">
    <property type="entry name" value="DNA_helicase_UvrD/REP"/>
</dbReference>
<evidence type="ECO:0000256" key="5">
    <source>
        <dbReference type="PROSITE-ProRule" id="PRU00560"/>
    </source>
</evidence>
<dbReference type="GO" id="GO:0016787">
    <property type="term" value="F:hydrolase activity"/>
    <property type="evidence" value="ECO:0007669"/>
    <property type="project" value="UniProtKB-UniRule"/>
</dbReference>
<dbReference type="InterPro" id="IPR027417">
    <property type="entry name" value="P-loop_NTPase"/>
</dbReference>
<keyword evidence="8" id="KW-1185">Reference proteome</keyword>
<organism evidence="7 8">
    <name type="scientific">Saccharothrix espanaensis (strain ATCC 51144 / DSM 44229 / JCM 9112 / NBRC 15066 / NRRL 15764)</name>
    <dbReference type="NCBI Taxonomy" id="1179773"/>
    <lineage>
        <taxon>Bacteria</taxon>
        <taxon>Bacillati</taxon>
        <taxon>Actinomycetota</taxon>
        <taxon>Actinomycetes</taxon>
        <taxon>Pseudonocardiales</taxon>
        <taxon>Pseudonocardiaceae</taxon>
        <taxon>Saccharothrix</taxon>
    </lineage>
</organism>
<dbReference type="PATRIC" id="fig|1179773.3.peg.2139"/>
<dbReference type="SUPFAM" id="SSF52540">
    <property type="entry name" value="P-loop containing nucleoside triphosphate hydrolases"/>
    <property type="match status" value="1"/>
</dbReference>
<dbReference type="PANTHER" id="PTHR11070:SF30">
    <property type="entry name" value="F-BOX DNA HELICASE 1"/>
    <property type="match status" value="1"/>
</dbReference>
<protein>
    <submittedName>
        <fullName evidence="7">DNA helicase</fullName>
    </submittedName>
</protein>
<name>K0JXJ5_SACES</name>
<dbReference type="EMBL" id="HE804045">
    <property type="protein sequence ID" value="CCH29464.1"/>
    <property type="molecule type" value="Genomic_DNA"/>
</dbReference>
<dbReference type="PANTHER" id="PTHR11070">
    <property type="entry name" value="UVRD / RECB / PCRA DNA HELICASE FAMILY MEMBER"/>
    <property type="match status" value="1"/>
</dbReference>
<keyword evidence="3 5" id="KW-0347">Helicase</keyword>
<evidence type="ECO:0000313" key="8">
    <source>
        <dbReference type="Proteomes" id="UP000006281"/>
    </source>
</evidence>
<dbReference type="STRING" id="1179773.BN6_21420"/>
<dbReference type="KEGG" id="sesp:BN6_21420"/>
<evidence type="ECO:0000256" key="2">
    <source>
        <dbReference type="ARBA" id="ARBA00022801"/>
    </source>
</evidence>
<evidence type="ECO:0000256" key="3">
    <source>
        <dbReference type="ARBA" id="ARBA00022806"/>
    </source>
</evidence>
<dbReference type="Proteomes" id="UP000006281">
    <property type="component" value="Chromosome"/>
</dbReference>
<dbReference type="GO" id="GO:0005524">
    <property type="term" value="F:ATP binding"/>
    <property type="evidence" value="ECO:0007669"/>
    <property type="project" value="UniProtKB-UniRule"/>
</dbReference>
<accession>K0JXJ5</accession>
<dbReference type="PROSITE" id="PS51198">
    <property type="entry name" value="UVRD_HELICASE_ATP_BIND"/>
    <property type="match status" value="1"/>
</dbReference>
<evidence type="ECO:0000313" key="7">
    <source>
        <dbReference type="EMBL" id="CCH29464.1"/>
    </source>
</evidence>
<keyword evidence="4 5" id="KW-0067">ATP-binding</keyword>
<dbReference type="InterPro" id="IPR014016">
    <property type="entry name" value="UvrD-like_ATP-bd"/>
</dbReference>
<feature type="domain" description="UvrD-like helicase ATP-binding" evidence="6">
    <location>
        <begin position="37"/>
        <end position="309"/>
    </location>
</feature>
<evidence type="ECO:0000259" key="6">
    <source>
        <dbReference type="PROSITE" id="PS51198"/>
    </source>
</evidence>
<dbReference type="Pfam" id="PF00580">
    <property type="entry name" value="UvrD-helicase"/>
    <property type="match status" value="1"/>
</dbReference>
<dbReference type="eggNOG" id="COG0210">
    <property type="taxonomic scope" value="Bacteria"/>
</dbReference>
<feature type="binding site" evidence="5">
    <location>
        <begin position="58"/>
        <end position="65"/>
    </location>
    <ligand>
        <name>ATP</name>
        <dbReference type="ChEBI" id="CHEBI:30616"/>
    </ligand>
</feature>
<dbReference type="GO" id="GO:0000725">
    <property type="term" value="P:recombinational repair"/>
    <property type="evidence" value="ECO:0007669"/>
    <property type="project" value="TreeGrafter"/>
</dbReference>
<keyword evidence="1 5" id="KW-0547">Nucleotide-binding</keyword>
<gene>
    <name evidence="7" type="ordered locus">BN6_21420</name>
</gene>
<proteinExistence type="predicted"/>
<dbReference type="AlphaFoldDB" id="K0JXJ5"/>
<dbReference type="GO" id="GO:0003677">
    <property type="term" value="F:DNA binding"/>
    <property type="evidence" value="ECO:0007669"/>
    <property type="project" value="InterPro"/>
</dbReference>
<dbReference type="BioCyc" id="SESP1179773:BN6_RS10455-MONOMER"/>
<keyword evidence="2 5" id="KW-0378">Hydrolase</keyword>
<sequence>MPRVHNQARQAAAYDHPFEVTVGSRDTPERVTMAITPTPEQTAARDVFTAGRDLALVAGAGTGKTATLVQMAATTRRRGLYIAFNKAIADEARTRFGSNVQCRTAHSLAYRAIGSRYQERLRSQTRLPAWQTARRLGITRDLAVGKHFIKINHQARLVMGMIRRFCYSTDKQVMARHLETVTGLDNVGQEYLARTLLPYATRAWEDIRSDRGTLRFEHDHYLKMWALTGPELAGDFVMLDEAQDTNPVLEEIFLNQSAQRVCVGDPAQQIYGWRSARDVMTGFPAESLHLTESFRFGPRVAEEANRWLRHAESTLRLTGRGPGESRIGEVHNPDVVLCRGNADAMQEVMAFLDRGVPVALTGGGDAIQRIAAAAEELKAGKRTSHPELFLFGSWGEVQDYVENDKAGQDLKSIVRLVDKYGPEQVLRAVGRLSAEGDAKVVVSTAHKAKGREWATVRIGPGFAAPSADDDGLPRDVNPAEARLIYVAVTRARLGLDLKGVAWIHEYEKGATTRTRRLAELSLTGQLRHPDSPVSHFMARHLPATAGPQRDYHRYLATLPHPVQPIDVQYPDWSGIGHAVDYRLRLSFGGNLGPAVAHGVSLLEGFYQLPGASHGHARRQLSTVGRQLLERIDAHLADPTVHDDNSLTRLCYVAASFEDIYRTGQIRRFSMLAEHDATTALADLVAAVPPYVIEDVHAQLALADRPLARFRALPPSAKVCGPVFAGSADVPADADYILGGLLLDCKSTKDPHRLGRDEFHQLAGYLLLDYNNHYAINSVGLYLSRQGGLIVWNVEDFLTKLGASAPLATLRARLRADLREELKAQDLRG</sequence>
<reference evidence="7 8" key="1">
    <citation type="journal article" date="2012" name="BMC Genomics">
        <title>Complete genome sequence of Saccharothrix espanaensis DSM 44229T and comparison to the other completely sequenced Pseudonocardiaceae.</title>
        <authorList>
            <person name="Strobel T."/>
            <person name="Al-Dilaimi A."/>
            <person name="Blom J."/>
            <person name="Gessner A."/>
            <person name="Kalinowski J."/>
            <person name="Luzhetska M."/>
            <person name="Puhler A."/>
            <person name="Szczepanowski R."/>
            <person name="Bechthold A."/>
            <person name="Ruckert C."/>
        </authorList>
    </citation>
    <scope>NUCLEOTIDE SEQUENCE [LARGE SCALE GENOMIC DNA]</scope>
    <source>
        <strain evidence="8">ATCC 51144 / DSM 44229 / JCM 9112 / NBRC 15066 / NRRL 15764</strain>
    </source>
</reference>
<evidence type="ECO:0000256" key="4">
    <source>
        <dbReference type="ARBA" id="ARBA00022840"/>
    </source>
</evidence>
<evidence type="ECO:0000256" key="1">
    <source>
        <dbReference type="ARBA" id="ARBA00022741"/>
    </source>
</evidence>